<feature type="compositionally biased region" description="Basic and acidic residues" evidence="1">
    <location>
        <begin position="92"/>
        <end position="101"/>
    </location>
</feature>
<feature type="region of interest" description="Disordered" evidence="1">
    <location>
        <begin position="1"/>
        <end position="43"/>
    </location>
</feature>
<evidence type="ECO:0000313" key="3">
    <source>
        <dbReference type="Proteomes" id="UP000663853"/>
    </source>
</evidence>
<proteinExistence type="predicted"/>
<gene>
    <name evidence="2" type="ORF">RDB_LOCUS128436</name>
</gene>
<evidence type="ECO:0000256" key="1">
    <source>
        <dbReference type="SAM" id="MobiDB-lite"/>
    </source>
</evidence>
<organism evidence="2 3">
    <name type="scientific">Rhizoctonia solani</name>
    <dbReference type="NCBI Taxonomy" id="456999"/>
    <lineage>
        <taxon>Eukaryota</taxon>
        <taxon>Fungi</taxon>
        <taxon>Dikarya</taxon>
        <taxon>Basidiomycota</taxon>
        <taxon>Agaricomycotina</taxon>
        <taxon>Agaricomycetes</taxon>
        <taxon>Cantharellales</taxon>
        <taxon>Ceratobasidiaceae</taxon>
        <taxon>Rhizoctonia</taxon>
    </lineage>
</organism>
<dbReference type="AlphaFoldDB" id="A0A8H3D524"/>
<feature type="region of interest" description="Disordered" evidence="1">
    <location>
        <begin position="57"/>
        <end position="78"/>
    </location>
</feature>
<evidence type="ECO:0000313" key="2">
    <source>
        <dbReference type="EMBL" id="CAE6511016.1"/>
    </source>
</evidence>
<sequence length="238" mass="26051">MPRKKNASIQRAQNFSSRQGAQWVAEQELGSDEGSNDPVALSSGFTLDDEITTIYTNTQLPHTPESPNELAGNVDNLTLEAPLEDDIALEDPLDHVKDPVDYRNPSGLAEPEKDEASALPPPPTEEPQDEEDPSESSKSINRKQISCDEAKKMVTALNEIIDSSLQGIGKTRVSTLGDVVLTRLRFMAGTLNLIVEMGLKLTEASVTAAVVFGRGKRGAQQVRKWIRAYQKENKLPTI</sequence>
<protein>
    <submittedName>
        <fullName evidence="2">Uncharacterized protein</fullName>
    </submittedName>
</protein>
<reference evidence="2" key="1">
    <citation type="submission" date="2021-01" db="EMBL/GenBank/DDBJ databases">
        <authorList>
            <person name="Kaushik A."/>
        </authorList>
    </citation>
    <scope>NUCLEOTIDE SEQUENCE</scope>
    <source>
        <strain evidence="2">AG6-10EEA</strain>
    </source>
</reference>
<comment type="caution">
    <text evidence="2">The sequence shown here is derived from an EMBL/GenBank/DDBJ whole genome shotgun (WGS) entry which is preliminary data.</text>
</comment>
<name>A0A8H3D524_9AGAM</name>
<dbReference type="Proteomes" id="UP000663853">
    <property type="component" value="Unassembled WGS sequence"/>
</dbReference>
<feature type="region of interest" description="Disordered" evidence="1">
    <location>
        <begin position="92"/>
        <end position="145"/>
    </location>
</feature>
<feature type="compositionally biased region" description="Polar residues" evidence="1">
    <location>
        <begin position="7"/>
        <end position="20"/>
    </location>
</feature>
<dbReference type="EMBL" id="CAJMXA010003683">
    <property type="protein sequence ID" value="CAE6511016.1"/>
    <property type="molecule type" value="Genomic_DNA"/>
</dbReference>
<accession>A0A8H3D524</accession>